<dbReference type="Pfam" id="PF24038">
    <property type="entry name" value="DUF7347"/>
    <property type="match status" value="1"/>
</dbReference>
<name>A0ABD5NJN4_9EURY</name>
<organism evidence="3 4">
    <name type="scientific">Halovivax cerinus</name>
    <dbReference type="NCBI Taxonomy" id="1487865"/>
    <lineage>
        <taxon>Archaea</taxon>
        <taxon>Methanobacteriati</taxon>
        <taxon>Methanobacteriota</taxon>
        <taxon>Stenosarchaea group</taxon>
        <taxon>Halobacteria</taxon>
        <taxon>Halobacteriales</taxon>
        <taxon>Natrialbaceae</taxon>
        <taxon>Halovivax</taxon>
    </lineage>
</organism>
<evidence type="ECO:0000259" key="2">
    <source>
        <dbReference type="Pfam" id="PF24042"/>
    </source>
</evidence>
<feature type="domain" description="DUF7351" evidence="2">
    <location>
        <begin position="106"/>
        <end position="244"/>
    </location>
</feature>
<evidence type="ECO:0000259" key="1">
    <source>
        <dbReference type="Pfam" id="PF24038"/>
    </source>
</evidence>
<dbReference type="InterPro" id="IPR055771">
    <property type="entry name" value="DUF7347"/>
</dbReference>
<accession>A0ABD5NJN4</accession>
<protein>
    <submittedName>
        <fullName evidence="3">Helix-turn-helix domain-containing protein</fullName>
    </submittedName>
</protein>
<sequence length="318" mass="34927">MESPDGVDAFDVLADPTRWQIVSELAKHRRDTWRPVGLGFADLRKAIGVRDAGLFNYHLSKLTDRFVHKIDDEYVLTNEGLSLVGRVLSGAYDPATVTRRESTSHVCPRCEETLVAIYEHGYVRLRCPTHDDLVGTILSKRPVRDRPIDEVVEVAGRSVRSQLHDAKAGLCPHCRGRTVSSLLDEPPSYPNRDLDDLERSEAFVGVDCTDCGFHFAWPATVYVVDHPATVAFRHELGDDQSGLPYLGTSLERVTSWRIPVSDGSLDSPSPSAAEIGPGVPAVDPPEGAGAVVELVAEDDSLRLWLRADASVLDTHLES</sequence>
<reference evidence="3 4" key="1">
    <citation type="journal article" date="2019" name="Int. J. Syst. Evol. Microbiol.">
        <title>The Global Catalogue of Microorganisms (GCM) 10K type strain sequencing project: providing services to taxonomists for standard genome sequencing and annotation.</title>
        <authorList>
            <consortium name="The Broad Institute Genomics Platform"/>
            <consortium name="The Broad Institute Genome Sequencing Center for Infectious Disease"/>
            <person name="Wu L."/>
            <person name="Ma J."/>
        </authorList>
    </citation>
    <scope>NUCLEOTIDE SEQUENCE [LARGE SCALE GENOMIC DNA]</scope>
    <source>
        <strain evidence="3 4">IBRC-M 10256</strain>
    </source>
</reference>
<keyword evidence="4" id="KW-1185">Reference proteome</keyword>
<feature type="domain" description="DUF7347" evidence="1">
    <location>
        <begin position="8"/>
        <end position="85"/>
    </location>
</feature>
<dbReference type="GeneID" id="73904920"/>
<dbReference type="RefSeq" id="WP_256532144.1">
    <property type="nucleotide sequence ID" value="NZ_CP101824.1"/>
</dbReference>
<evidence type="ECO:0000313" key="4">
    <source>
        <dbReference type="Proteomes" id="UP001595846"/>
    </source>
</evidence>
<evidence type="ECO:0000313" key="3">
    <source>
        <dbReference type="EMBL" id="MFC3956918.1"/>
    </source>
</evidence>
<proteinExistence type="predicted"/>
<gene>
    <name evidence="3" type="ORF">ACFOUR_00835</name>
</gene>
<dbReference type="AlphaFoldDB" id="A0ABD5NJN4"/>
<comment type="caution">
    <text evidence="3">The sequence shown here is derived from an EMBL/GenBank/DDBJ whole genome shotgun (WGS) entry which is preliminary data.</text>
</comment>
<dbReference type="EMBL" id="JBHSAQ010000001">
    <property type="protein sequence ID" value="MFC3956918.1"/>
    <property type="molecule type" value="Genomic_DNA"/>
</dbReference>
<dbReference type="Proteomes" id="UP001595846">
    <property type="component" value="Unassembled WGS sequence"/>
</dbReference>
<dbReference type="Pfam" id="PF24042">
    <property type="entry name" value="DUF7351"/>
    <property type="match status" value="1"/>
</dbReference>
<dbReference type="InterPro" id="IPR055775">
    <property type="entry name" value="DUF7351"/>
</dbReference>